<dbReference type="AlphaFoldDB" id="A0A0A8GZC1"/>
<dbReference type="Gene3D" id="2.60.120.260">
    <property type="entry name" value="Galactose-binding domain-like"/>
    <property type="match status" value="1"/>
</dbReference>
<name>A0A0A8GZC1_9BACT</name>
<keyword evidence="3" id="KW-0808">Transferase</keyword>
<dbReference type="Proteomes" id="UP000031163">
    <property type="component" value="Chromosome"/>
</dbReference>
<dbReference type="SUPFAM" id="SSF53448">
    <property type="entry name" value="Nucleotide-diphospho-sugar transferases"/>
    <property type="match status" value="1"/>
</dbReference>
<organism evidence="3 4">
    <name type="scientific">Campylobacter insulaenigrae NCTC 12927</name>
    <dbReference type="NCBI Taxonomy" id="1031564"/>
    <lineage>
        <taxon>Bacteria</taxon>
        <taxon>Pseudomonadati</taxon>
        <taxon>Campylobacterota</taxon>
        <taxon>Epsilonproteobacteria</taxon>
        <taxon>Campylobacterales</taxon>
        <taxon>Campylobacteraceae</taxon>
        <taxon>Campylobacter</taxon>
    </lineage>
</organism>
<dbReference type="GO" id="GO:0016758">
    <property type="term" value="F:hexosyltransferase activity"/>
    <property type="evidence" value="ECO:0007669"/>
    <property type="project" value="UniProtKB-ARBA"/>
</dbReference>
<sequence length="1237" mass="146905">MKKVGVVIPIYNVEKYLRECLDSVINQTYKNLEIVLVNDGSTDENSLNIAKEYTLKDERFILFDKENGGQSTARNVGIEYFSGEYKLQSTNTENDLIEFNVENNHYNIYKAYKSSKAFNNNLENFSHPLIDYIIFLDPDDYWELNCIEECVPRMEGVEIVWFDYKMFYDNIEKKYYSNKTNLTKSQMKIYEYYKPEKITSMQWLMRCLKIQADLPFWCVCGGMFSFDYLLKIEFKFLDGLIHEDVHSGIFTFSQADLIYVFPKNLYNYRIRSASTATYDKLVTKDNIPPYIHNLYIAFDNNLKLAKEYHAKSSIFLNAYHIRKFISDILNEQKGLILEEAFFSFLYFWHFDFKDFKKDPRGITSLLKMYKPVYEENHSRYPEFDFFCKYGLVKYRINNHLAYILGKILITNSKINNFYKIPFKLIYAAIEFKFTKRDKDLPKLHEYPDYKNVYVIQGYLSYKLGKIIIDSFKKWYYGKPFLIPFLFYKTYKKFKLSRENKKNLEIKNDTFIFPDNALINIAKNKQAIQSSLSVYSKFNDASRALNYDLNINNYAFCTSANKHNWWLIDLEKAVYIECIRLFNTKNIFSRSKLCNVEIYTSIDNIHWTFIPQEFCKWKYNDFECDIVLSNKISVRYVKLSLREETLSLSKVEIFKRNKKGYIVSAKPDGFGMRLASMLVGMYLAKKLDFNFGFTWPNSIDLAFMGITESKNDSDICYLGNAMDEVDKVFDEVFISKFLLDKDALASNHGNIIRKKERNLDFLSDISNFEEDWGWYSTDILPSKWLKDCNEEECLGEISDLYKNISFSDEYKNIICDVEDKFSNLQNNFIALHIRGGDIIYSKIRKSPNFTPVVERFFPYEIALEIAIMELKNNKNIIVFGQDLNANKELVMYLQSLREYKHLSIIDISSLIKVEYNEMQRAFFEINFMSKAQKIYSAKESVFSKIAMMISGKNILLSFHNVFNQQEQLKLIAQNMYILNLHPLQVSMSYFRLFQLSQELGQSIEESMQYLYEALKIDDDNDGYRIYILKCLFTQKKYEDINLELKSILSQRYHRFYETLLPYSLGGFDECYKDYIEFDNIHYPYIVFLAMNICEFLGDLNRYYYLKSLIEKSIHRDEILSISNSFSIHKEYNVVKYIKSSLYYKLGNSLISMNILMIFKMLSNEKKQNKLIGGIENRLQLENLCVCDEAKEVMNHLSYRFGILLFNTHKSWYKGAYLLLPYRLYKEYRNFKQGKKKWQ</sequence>
<dbReference type="InterPro" id="IPR029044">
    <property type="entry name" value="Nucleotide-diphossugar_trans"/>
</dbReference>
<dbReference type="PANTHER" id="PTHR22916:SF3">
    <property type="entry name" value="UDP-GLCNAC:BETAGAL BETA-1,3-N-ACETYLGLUCOSAMINYLTRANSFERASE-LIKE PROTEIN 1"/>
    <property type="match status" value="1"/>
</dbReference>
<dbReference type="Pfam" id="PF00754">
    <property type="entry name" value="F5_F8_type_C"/>
    <property type="match status" value="1"/>
</dbReference>
<dbReference type="Gene3D" id="3.90.550.10">
    <property type="entry name" value="Spore Coat Polysaccharide Biosynthesis Protein SpsA, Chain A"/>
    <property type="match status" value="2"/>
</dbReference>
<protein>
    <submittedName>
        <fullName evidence="3">Glycosyltransferase, family 2</fullName>
    </submittedName>
</protein>
<dbReference type="EMBL" id="CP007770">
    <property type="protein sequence ID" value="AJC87288.1"/>
    <property type="molecule type" value="Genomic_DNA"/>
</dbReference>
<reference evidence="3 4" key="1">
    <citation type="journal article" date="2014" name="Genome Biol. Evol.">
        <title>Comparative Genomics of the Campylobacter lari Group.</title>
        <authorList>
            <person name="Miller W.G."/>
            <person name="Yee E."/>
            <person name="Chapman M.H."/>
            <person name="Smith T.P."/>
            <person name="Bono J.L."/>
            <person name="Huynh S."/>
            <person name="Parker C.T."/>
            <person name="Vandamme P."/>
            <person name="Luong K."/>
            <person name="Korlach J."/>
        </authorList>
    </citation>
    <scope>NUCLEOTIDE SEQUENCE [LARGE SCALE GENOMIC DNA]</scope>
    <source>
        <strain evidence="3 4">NCTC 12927</strain>
    </source>
</reference>
<dbReference type="Pfam" id="PF00535">
    <property type="entry name" value="Glycos_transf_2"/>
    <property type="match status" value="1"/>
</dbReference>
<dbReference type="SUPFAM" id="SSF49785">
    <property type="entry name" value="Galactose-binding domain-like"/>
    <property type="match status" value="1"/>
</dbReference>
<dbReference type="CDD" id="cd00761">
    <property type="entry name" value="Glyco_tranf_GTA_type"/>
    <property type="match status" value="1"/>
</dbReference>
<dbReference type="KEGG" id="cis:CINS_0287"/>
<dbReference type="HOGENOM" id="CLU_266660_0_0_7"/>
<dbReference type="InterPro" id="IPR001173">
    <property type="entry name" value="Glyco_trans_2-like"/>
</dbReference>
<gene>
    <name evidence="3" type="ORF">CINS_0287</name>
</gene>
<dbReference type="STRING" id="1031564.CINS_0287"/>
<dbReference type="InterPro" id="IPR008979">
    <property type="entry name" value="Galactose-bd-like_sf"/>
</dbReference>
<evidence type="ECO:0000259" key="2">
    <source>
        <dbReference type="Pfam" id="PF00754"/>
    </source>
</evidence>
<evidence type="ECO:0000313" key="3">
    <source>
        <dbReference type="EMBL" id="AJC87288.1"/>
    </source>
</evidence>
<evidence type="ECO:0000313" key="4">
    <source>
        <dbReference type="Proteomes" id="UP000031163"/>
    </source>
</evidence>
<dbReference type="PANTHER" id="PTHR22916">
    <property type="entry name" value="GLYCOSYLTRANSFERASE"/>
    <property type="match status" value="1"/>
</dbReference>
<accession>A0A0A8GZC1</accession>
<feature type="domain" description="F5/8 type C" evidence="2">
    <location>
        <begin position="534"/>
        <end position="642"/>
    </location>
</feature>
<dbReference type="InterPro" id="IPR000421">
    <property type="entry name" value="FA58C"/>
</dbReference>
<feature type="domain" description="Glycosyltransferase 2-like" evidence="1">
    <location>
        <begin position="6"/>
        <end position="85"/>
    </location>
</feature>
<evidence type="ECO:0000259" key="1">
    <source>
        <dbReference type="Pfam" id="PF00535"/>
    </source>
</evidence>
<proteinExistence type="predicted"/>